<dbReference type="OrthoDB" id="9777090at2"/>
<reference evidence="2" key="2">
    <citation type="journal article" date="2021" name="PeerJ">
        <title>Extensive microbial diversity within the chicken gut microbiome revealed by metagenomics and culture.</title>
        <authorList>
            <person name="Gilroy R."/>
            <person name="Ravi A."/>
            <person name="Getino M."/>
            <person name="Pursley I."/>
            <person name="Horton D.L."/>
            <person name="Alikhan N.F."/>
            <person name="Baker D."/>
            <person name="Gharbi K."/>
            <person name="Hall N."/>
            <person name="Watson M."/>
            <person name="Adriaenssens E.M."/>
            <person name="Foster-Nyarko E."/>
            <person name="Jarju S."/>
            <person name="Secka A."/>
            <person name="Antonio M."/>
            <person name="Oren A."/>
            <person name="Chaudhuri R.R."/>
            <person name="La Ragione R."/>
            <person name="Hildebrand F."/>
            <person name="Pallen M.J."/>
        </authorList>
    </citation>
    <scope>NUCLEOTIDE SEQUENCE</scope>
    <source>
        <strain evidence="2">CHK55-1828</strain>
    </source>
</reference>
<dbReference type="SUPFAM" id="SSF53474">
    <property type="entry name" value="alpha/beta-Hydrolases"/>
    <property type="match status" value="1"/>
</dbReference>
<gene>
    <name evidence="3" type="ORF">H7U35_05620</name>
    <name evidence="2" type="ORF">K8W02_05825</name>
</gene>
<dbReference type="Pfam" id="PF03959">
    <property type="entry name" value="FSH1"/>
    <property type="match status" value="1"/>
</dbReference>
<reference evidence="3 5" key="3">
    <citation type="journal article" date="2021" name="Sci. Rep.">
        <title>The distribution of antibiotic resistance genes in chicken gut microbiota commensals.</title>
        <authorList>
            <person name="Juricova H."/>
            <person name="Matiasovicova J."/>
            <person name="Kubasova T."/>
            <person name="Cejkova D."/>
            <person name="Rychlik I."/>
        </authorList>
    </citation>
    <scope>NUCLEOTIDE SEQUENCE [LARGE SCALE GENOMIC DNA]</scope>
    <source>
        <strain evidence="3 5">An772</strain>
    </source>
</reference>
<name>A0A921LDR9_9BACT</name>
<sequence length="322" mass="36219">MKKALRYTLVVLVVLAAVLTGAGYYMVDYALKPEGLVTRSRDIPSSLEYMHQTYPEVGNWIDSLQSVQALRDLYIENEEGTKLHALYVPAADSTGRTAVIVHGYTDNAVRMLMIGYLYSRRLGYNILLPDLYGHGMSEGTEVQMGWKDRLDVLRWTEEANRLFGNHTQMVVHGISMGAATTMCVAGEVQHGLHRQPFVKCFVEDCGYTSAWDEFKGELKNQFGLPAFPLLHVASALCDMKYGWSFQEASPLEQVGKCTLPMLFIHGDADTFVPTWMVYPLYEAKPAPKELWIVPGAEHAVAYKENAEAYTRKVGDFVSKYIH</sequence>
<dbReference type="Proteomes" id="UP000766986">
    <property type="component" value="Unassembled WGS sequence"/>
</dbReference>
<feature type="domain" description="Serine hydrolase" evidence="1">
    <location>
        <begin position="169"/>
        <end position="295"/>
    </location>
</feature>
<dbReference type="GO" id="GO:0016787">
    <property type="term" value="F:hydrolase activity"/>
    <property type="evidence" value="ECO:0007669"/>
    <property type="project" value="UniProtKB-KW"/>
</dbReference>
<dbReference type="PANTHER" id="PTHR43358">
    <property type="entry name" value="ALPHA/BETA-HYDROLASE"/>
    <property type="match status" value="1"/>
</dbReference>
<protein>
    <submittedName>
        <fullName evidence="2">Alpha/beta hydrolase</fullName>
    </submittedName>
</protein>
<evidence type="ECO:0000313" key="4">
    <source>
        <dbReference type="Proteomes" id="UP000717835"/>
    </source>
</evidence>
<dbReference type="InterPro" id="IPR052920">
    <property type="entry name" value="DNA-binding_regulatory"/>
</dbReference>
<dbReference type="InterPro" id="IPR005645">
    <property type="entry name" value="FSH-like_dom"/>
</dbReference>
<organism evidence="2 4">
    <name type="scientific">Mediterranea massiliensis</name>
    <dbReference type="NCBI Taxonomy" id="1841865"/>
    <lineage>
        <taxon>Bacteria</taxon>
        <taxon>Pseudomonadati</taxon>
        <taxon>Bacteroidota</taxon>
        <taxon>Bacteroidia</taxon>
        <taxon>Bacteroidales</taxon>
        <taxon>Bacteroidaceae</taxon>
        <taxon>Mediterranea</taxon>
    </lineage>
</organism>
<dbReference type="InterPro" id="IPR029058">
    <property type="entry name" value="AB_hydrolase_fold"/>
</dbReference>
<dbReference type="Gene3D" id="3.40.50.1820">
    <property type="entry name" value="alpha/beta hydrolase"/>
    <property type="match status" value="1"/>
</dbReference>
<dbReference type="PANTHER" id="PTHR43358:SF4">
    <property type="entry name" value="ALPHA_BETA HYDROLASE FOLD-1 DOMAIN-CONTAINING PROTEIN"/>
    <property type="match status" value="1"/>
</dbReference>
<accession>A0A921LDR9</accession>
<keyword evidence="5" id="KW-1185">Reference proteome</keyword>
<proteinExistence type="predicted"/>
<evidence type="ECO:0000313" key="3">
    <source>
        <dbReference type="EMBL" id="MBM6734696.1"/>
    </source>
</evidence>
<dbReference type="EMBL" id="JACLYZ010000009">
    <property type="protein sequence ID" value="MBM6734696.1"/>
    <property type="molecule type" value="Genomic_DNA"/>
</dbReference>
<evidence type="ECO:0000313" key="2">
    <source>
        <dbReference type="EMBL" id="HJF91887.1"/>
    </source>
</evidence>
<dbReference type="AlphaFoldDB" id="A0A921LDR9"/>
<comment type="caution">
    <text evidence="2">The sequence shown here is derived from an EMBL/GenBank/DDBJ whole genome shotgun (WGS) entry which is preliminary data.</text>
</comment>
<dbReference type="RefSeq" id="WP_072544479.1">
    <property type="nucleotide sequence ID" value="NZ_CALUIP010000031.1"/>
</dbReference>
<dbReference type="Proteomes" id="UP000717835">
    <property type="component" value="Unassembled WGS sequence"/>
</dbReference>
<dbReference type="EMBL" id="DYVX01000050">
    <property type="protein sequence ID" value="HJF91887.1"/>
    <property type="molecule type" value="Genomic_DNA"/>
</dbReference>
<reference evidence="2" key="4">
    <citation type="submission" date="2021-09" db="EMBL/GenBank/DDBJ databases">
        <authorList>
            <person name="Gilroy R."/>
        </authorList>
    </citation>
    <scope>NUCLEOTIDE SEQUENCE</scope>
    <source>
        <strain evidence="2">CHK55-1828</strain>
    </source>
</reference>
<keyword evidence="2" id="KW-0378">Hydrolase</keyword>
<reference evidence="3" key="1">
    <citation type="submission" date="2020-08" db="EMBL/GenBank/DDBJ databases">
        <authorList>
            <person name="Cejkova D."/>
            <person name="Kubasova T."/>
            <person name="Jahodarova E."/>
            <person name="Rychlik I."/>
        </authorList>
    </citation>
    <scope>NUCLEOTIDE SEQUENCE</scope>
    <source>
        <strain evidence="3">An772</strain>
    </source>
</reference>
<evidence type="ECO:0000259" key="1">
    <source>
        <dbReference type="Pfam" id="PF03959"/>
    </source>
</evidence>
<evidence type="ECO:0000313" key="5">
    <source>
        <dbReference type="Proteomes" id="UP000766986"/>
    </source>
</evidence>